<feature type="transmembrane region" description="Helical" evidence="6">
    <location>
        <begin position="83"/>
        <end position="101"/>
    </location>
</feature>
<evidence type="ECO:0000256" key="4">
    <source>
        <dbReference type="ARBA" id="ARBA00022989"/>
    </source>
</evidence>
<evidence type="ECO:0000256" key="6">
    <source>
        <dbReference type="SAM" id="Phobius"/>
    </source>
</evidence>
<reference evidence="8 9" key="1">
    <citation type="submission" date="2020-08" db="EMBL/GenBank/DDBJ databases">
        <title>Genomic Encyclopedia of Type Strains, Phase IV (KMG-IV): sequencing the most valuable type-strain genomes for metagenomic binning, comparative biology and taxonomic classification.</title>
        <authorList>
            <person name="Goeker M."/>
        </authorList>
    </citation>
    <scope>NUCLEOTIDE SEQUENCE [LARGE SCALE GENOMIC DNA]</scope>
    <source>
        <strain evidence="8 9">YIM 65646</strain>
    </source>
</reference>
<feature type="transmembrane region" description="Helical" evidence="6">
    <location>
        <begin position="249"/>
        <end position="267"/>
    </location>
</feature>
<keyword evidence="4 6" id="KW-1133">Transmembrane helix</keyword>
<protein>
    <submittedName>
        <fullName evidence="8">DHA1 family chloramphenicol resistance protein-like MFS transporter</fullName>
    </submittedName>
</protein>
<dbReference type="Proteomes" id="UP000548476">
    <property type="component" value="Unassembled WGS sequence"/>
</dbReference>
<dbReference type="GO" id="GO:0005886">
    <property type="term" value="C:plasma membrane"/>
    <property type="evidence" value="ECO:0007669"/>
    <property type="project" value="UniProtKB-SubCell"/>
</dbReference>
<dbReference type="PANTHER" id="PTHR43124">
    <property type="entry name" value="PURINE EFFLUX PUMP PBUE"/>
    <property type="match status" value="1"/>
</dbReference>
<keyword evidence="3 6" id="KW-0812">Transmembrane</keyword>
<evidence type="ECO:0000256" key="1">
    <source>
        <dbReference type="ARBA" id="ARBA00004651"/>
    </source>
</evidence>
<feature type="transmembrane region" description="Helical" evidence="6">
    <location>
        <begin position="214"/>
        <end position="237"/>
    </location>
</feature>
<keyword evidence="5 6" id="KW-0472">Membrane</keyword>
<feature type="domain" description="Major facilitator superfamily (MFS) profile" evidence="7">
    <location>
        <begin position="17"/>
        <end position="393"/>
    </location>
</feature>
<keyword evidence="9" id="KW-1185">Reference proteome</keyword>
<dbReference type="InterPro" id="IPR011701">
    <property type="entry name" value="MFS"/>
</dbReference>
<evidence type="ECO:0000259" key="7">
    <source>
        <dbReference type="PROSITE" id="PS50850"/>
    </source>
</evidence>
<accession>A0A841FSM2</accession>
<feature type="transmembrane region" description="Helical" evidence="6">
    <location>
        <begin position="143"/>
        <end position="165"/>
    </location>
</feature>
<comment type="subcellular location">
    <subcellularLocation>
        <location evidence="1">Cell membrane</location>
        <topology evidence="1">Multi-pass membrane protein</topology>
    </subcellularLocation>
</comment>
<evidence type="ECO:0000256" key="2">
    <source>
        <dbReference type="ARBA" id="ARBA00022475"/>
    </source>
</evidence>
<dbReference type="Pfam" id="PF07690">
    <property type="entry name" value="MFS_1"/>
    <property type="match status" value="1"/>
</dbReference>
<feature type="transmembrane region" description="Helical" evidence="6">
    <location>
        <begin position="336"/>
        <end position="357"/>
    </location>
</feature>
<dbReference type="GO" id="GO:0022857">
    <property type="term" value="F:transmembrane transporter activity"/>
    <property type="evidence" value="ECO:0007669"/>
    <property type="project" value="InterPro"/>
</dbReference>
<evidence type="ECO:0000313" key="8">
    <source>
        <dbReference type="EMBL" id="MBB6038804.1"/>
    </source>
</evidence>
<dbReference type="RefSeq" id="WP_203686532.1">
    <property type="nucleotide sequence ID" value="NZ_BONT01000060.1"/>
</dbReference>
<name>A0A841FSM2_9ACTN</name>
<dbReference type="InterPro" id="IPR036259">
    <property type="entry name" value="MFS_trans_sf"/>
</dbReference>
<dbReference type="CDD" id="cd17324">
    <property type="entry name" value="MFS_NepI_like"/>
    <property type="match status" value="1"/>
</dbReference>
<proteinExistence type="predicted"/>
<dbReference type="InterPro" id="IPR020846">
    <property type="entry name" value="MFS_dom"/>
</dbReference>
<dbReference type="PROSITE" id="PS50850">
    <property type="entry name" value="MFS"/>
    <property type="match status" value="1"/>
</dbReference>
<dbReference type="InterPro" id="IPR050189">
    <property type="entry name" value="MFS_Efflux_Transporters"/>
</dbReference>
<feature type="transmembrane region" description="Helical" evidence="6">
    <location>
        <begin position="53"/>
        <end position="76"/>
    </location>
</feature>
<feature type="transmembrane region" description="Helical" evidence="6">
    <location>
        <begin position="279"/>
        <end position="299"/>
    </location>
</feature>
<dbReference type="EMBL" id="JACHGT010000018">
    <property type="protein sequence ID" value="MBB6038804.1"/>
    <property type="molecule type" value="Genomic_DNA"/>
</dbReference>
<evidence type="ECO:0000313" key="9">
    <source>
        <dbReference type="Proteomes" id="UP000548476"/>
    </source>
</evidence>
<sequence length="393" mass="39422">MDTMIETPTNRSRLPAGVYLLGFSLFAMGSAEFLLAGVLPAVAADLDVTLSSAGMLITAFALGVVVGGPPFAVLSLRWPRRTALVVTQGVFAAAIAAGLLGDYSTLLVSRAIAGVAYAGFFAVASVTAIRLVTPDRNARASGVVISGLSVAMVAGGPAGTLLGHFTDWRGGFWAVVALTVAGMAACVLGLPAAGAAPTAKPGVAGELATMRRPALWNMLAVTILTTAAYMITFNYLAAMLAEVTGLAEIWIPAVLALFGVGAFAGLSIGGRIADRRPHLALLGGTVAVAVLSLVMVAAVEQVWAVVPAVFALGVAAFVVNPAIYGRVFAIAGTAPTLAGATTVSAFQLGISVTPVLAAAPLAWGASLTSVSLIGAALAVVAVPFVLLDRAGRG</sequence>
<evidence type="ECO:0000256" key="3">
    <source>
        <dbReference type="ARBA" id="ARBA00022692"/>
    </source>
</evidence>
<dbReference type="AlphaFoldDB" id="A0A841FSM2"/>
<comment type="caution">
    <text evidence="8">The sequence shown here is derived from an EMBL/GenBank/DDBJ whole genome shotgun (WGS) entry which is preliminary data.</text>
</comment>
<feature type="transmembrane region" description="Helical" evidence="6">
    <location>
        <begin position="107"/>
        <end position="131"/>
    </location>
</feature>
<organism evidence="8 9">
    <name type="scientific">Phytomonospora endophytica</name>
    <dbReference type="NCBI Taxonomy" id="714109"/>
    <lineage>
        <taxon>Bacteria</taxon>
        <taxon>Bacillati</taxon>
        <taxon>Actinomycetota</taxon>
        <taxon>Actinomycetes</taxon>
        <taxon>Micromonosporales</taxon>
        <taxon>Micromonosporaceae</taxon>
        <taxon>Phytomonospora</taxon>
    </lineage>
</organism>
<dbReference type="Gene3D" id="1.20.1250.20">
    <property type="entry name" value="MFS general substrate transporter like domains"/>
    <property type="match status" value="1"/>
</dbReference>
<keyword evidence="2" id="KW-1003">Cell membrane</keyword>
<gene>
    <name evidence="8" type="ORF">HNR73_006690</name>
</gene>
<feature type="transmembrane region" description="Helical" evidence="6">
    <location>
        <begin position="171"/>
        <end position="193"/>
    </location>
</feature>
<dbReference type="PANTHER" id="PTHR43124:SF3">
    <property type="entry name" value="CHLORAMPHENICOL EFFLUX PUMP RV0191"/>
    <property type="match status" value="1"/>
</dbReference>
<evidence type="ECO:0000256" key="5">
    <source>
        <dbReference type="ARBA" id="ARBA00023136"/>
    </source>
</evidence>
<dbReference type="SUPFAM" id="SSF103473">
    <property type="entry name" value="MFS general substrate transporter"/>
    <property type="match status" value="1"/>
</dbReference>
<feature type="transmembrane region" description="Helical" evidence="6">
    <location>
        <begin position="305"/>
        <end position="324"/>
    </location>
</feature>
<feature type="transmembrane region" description="Helical" evidence="6">
    <location>
        <begin position="363"/>
        <end position="387"/>
    </location>
</feature>